<evidence type="ECO:0000259" key="5">
    <source>
        <dbReference type="PROSITE" id="PS51319"/>
    </source>
</evidence>
<dbReference type="PROSITE" id="PS51319">
    <property type="entry name" value="TFIIS_N"/>
    <property type="match status" value="1"/>
</dbReference>
<dbReference type="PANTHER" id="PTHR46554">
    <property type="entry name" value="MEDIATOR OF RNA POLYMERASE II TRANSCRIPTION SUBUNIT 26A-RELATED"/>
    <property type="match status" value="1"/>
</dbReference>
<dbReference type="EMBL" id="OZ075124">
    <property type="protein sequence ID" value="CAL4924487.1"/>
    <property type="molecule type" value="Genomic_DNA"/>
</dbReference>
<evidence type="ECO:0000256" key="3">
    <source>
        <dbReference type="PROSITE-ProRule" id="PRU00649"/>
    </source>
</evidence>
<feature type="region of interest" description="Disordered" evidence="4">
    <location>
        <begin position="125"/>
        <end position="151"/>
    </location>
</feature>
<feature type="compositionally biased region" description="Polar residues" evidence="4">
    <location>
        <begin position="216"/>
        <end position="225"/>
    </location>
</feature>
<comment type="subcellular location">
    <subcellularLocation>
        <location evidence="1 3">Nucleus</location>
    </subcellularLocation>
</comment>
<reference evidence="6 7" key="2">
    <citation type="submission" date="2024-10" db="EMBL/GenBank/DDBJ databases">
        <authorList>
            <person name="Ryan C."/>
        </authorList>
    </citation>
    <scope>NUCLEOTIDE SEQUENCE [LARGE SCALE GENOMIC DNA]</scope>
</reference>
<dbReference type="InterPro" id="IPR017923">
    <property type="entry name" value="TFIIS_N"/>
</dbReference>
<dbReference type="PANTHER" id="PTHR46554:SF5">
    <property type="entry name" value="OS10G0327400 PROTEIN"/>
    <property type="match status" value="1"/>
</dbReference>
<dbReference type="GO" id="GO:0005634">
    <property type="term" value="C:nucleus"/>
    <property type="evidence" value="ECO:0007669"/>
    <property type="project" value="UniProtKB-SubCell"/>
</dbReference>
<dbReference type="Pfam" id="PF08711">
    <property type="entry name" value="Med26"/>
    <property type="match status" value="1"/>
</dbReference>
<keyword evidence="2 3" id="KW-0539">Nucleus</keyword>
<keyword evidence="7" id="KW-1185">Reference proteome</keyword>
<feature type="region of interest" description="Disordered" evidence="4">
    <location>
        <begin position="99"/>
        <end position="118"/>
    </location>
</feature>
<evidence type="ECO:0000313" key="7">
    <source>
        <dbReference type="Proteomes" id="UP001497457"/>
    </source>
</evidence>
<dbReference type="InterPro" id="IPR035441">
    <property type="entry name" value="TFIIS/LEDGF_dom_sf"/>
</dbReference>
<dbReference type="Gene3D" id="1.20.930.10">
    <property type="entry name" value="Conserved domain common to transcription factors TFIIS, elongin A, CRSP70"/>
    <property type="match status" value="1"/>
</dbReference>
<feature type="domain" description="TFIIS N-terminal" evidence="5">
    <location>
        <begin position="15"/>
        <end position="92"/>
    </location>
</feature>
<accession>A0ABC8XH98</accession>
<feature type="region of interest" description="Disordered" evidence="4">
    <location>
        <begin position="251"/>
        <end position="271"/>
    </location>
</feature>
<dbReference type="InterPro" id="IPR003617">
    <property type="entry name" value="TFIIS/CRSP70_N_sub"/>
</dbReference>
<feature type="region of interest" description="Disordered" evidence="4">
    <location>
        <begin position="313"/>
        <end position="348"/>
    </location>
</feature>
<evidence type="ECO:0000256" key="1">
    <source>
        <dbReference type="ARBA" id="ARBA00004123"/>
    </source>
</evidence>
<protein>
    <recommendedName>
        <fullName evidence="5">TFIIS N-terminal domain-containing protein</fullName>
    </recommendedName>
</protein>
<evidence type="ECO:0000256" key="4">
    <source>
        <dbReference type="SAM" id="MobiDB-lite"/>
    </source>
</evidence>
<evidence type="ECO:0000313" key="6">
    <source>
        <dbReference type="EMBL" id="CAL4924487.1"/>
    </source>
</evidence>
<dbReference type="CDD" id="cd00183">
    <property type="entry name" value="TFIIS_I"/>
    <property type="match status" value="1"/>
</dbReference>
<evidence type="ECO:0000256" key="2">
    <source>
        <dbReference type="ARBA" id="ARBA00023242"/>
    </source>
</evidence>
<organism evidence="6 7">
    <name type="scientific">Urochloa decumbens</name>
    <dbReference type="NCBI Taxonomy" id="240449"/>
    <lineage>
        <taxon>Eukaryota</taxon>
        <taxon>Viridiplantae</taxon>
        <taxon>Streptophyta</taxon>
        <taxon>Embryophyta</taxon>
        <taxon>Tracheophyta</taxon>
        <taxon>Spermatophyta</taxon>
        <taxon>Magnoliopsida</taxon>
        <taxon>Liliopsida</taxon>
        <taxon>Poales</taxon>
        <taxon>Poaceae</taxon>
        <taxon>PACMAD clade</taxon>
        <taxon>Panicoideae</taxon>
        <taxon>Panicodae</taxon>
        <taxon>Paniceae</taxon>
        <taxon>Melinidinae</taxon>
        <taxon>Urochloa</taxon>
    </lineage>
</organism>
<gene>
    <name evidence="6" type="ORF">URODEC1_LOCUS22865</name>
</gene>
<dbReference type="SMART" id="SM00509">
    <property type="entry name" value="TFS2N"/>
    <property type="match status" value="1"/>
</dbReference>
<proteinExistence type="predicted"/>
<name>A0ABC8XH98_9POAL</name>
<feature type="region of interest" description="Disordered" evidence="4">
    <location>
        <begin position="201"/>
        <end position="225"/>
    </location>
</feature>
<dbReference type="Proteomes" id="UP001497457">
    <property type="component" value="Chromosome 14rd"/>
</dbReference>
<sequence length="348" mass="36761">MASGPTCTVRSEAGDILDKVTRINGELASERGNEAVLESLRQLQAVPMTFEALETTKVGRAVNAVRKSAPSEQVRGLAAALYRSWKALADEHFAARQATTAPAAPTGDAATSVDEAPKVDRIIARSSPINKEKSQSVGPNSSSAGSRPVTMPRPSVVEAKLEATAMPAIVKKQRSIRLVIKKAEPHPAVVQHPAVLQTAVTPDLTPTPPVSKWRPSGSNQKSSVSTVAANLQGPGVAKRVSPATSAASLMTKAEPPAALPKQPSGWGACKRKEAPPAMAFDEARLTRAKMRLHEGYKEASTLKEKRKIQVIAEPGKGRPRPSQVRCTAASGTGKRPPVPSCPRMLRAA</sequence>
<feature type="compositionally biased region" description="Low complexity" evidence="4">
    <location>
        <begin position="99"/>
        <end position="111"/>
    </location>
</feature>
<reference evidence="7" key="1">
    <citation type="submission" date="2024-06" db="EMBL/GenBank/DDBJ databases">
        <authorList>
            <person name="Ryan C."/>
        </authorList>
    </citation>
    <scope>NUCLEOTIDE SEQUENCE [LARGE SCALE GENOMIC DNA]</scope>
</reference>
<feature type="compositionally biased region" description="Polar residues" evidence="4">
    <location>
        <begin position="135"/>
        <end position="145"/>
    </location>
</feature>
<dbReference type="AlphaFoldDB" id="A0ABC8XH98"/>
<dbReference type="SUPFAM" id="SSF47676">
    <property type="entry name" value="Conserved domain common to transcription factors TFIIS, elongin A, CRSP70"/>
    <property type="match status" value="1"/>
</dbReference>